<evidence type="ECO:0008006" key="3">
    <source>
        <dbReference type="Google" id="ProtNLM"/>
    </source>
</evidence>
<evidence type="ECO:0000313" key="2">
    <source>
        <dbReference type="EMBL" id="CEK54393.1"/>
    </source>
</evidence>
<keyword evidence="1" id="KW-0812">Transmembrane</keyword>
<sequence length="186" mass="21042">QEPKMTVIHMYMEITLNSFQGTVVALLFCFLNGEVRSEIKKKWYRHWLRRQSIVSGRSSWNFSTSSFYTGKERASVSHALPLCDIKNDENTVNSPTHSALNNNNGRIFSKVSSMPKLFQSSFTKVKSIPRVSSSSKVTFNSSQDITNVTGGGSSIHVRRNSQKLANEKVSNRNIDISKQDEYQSLL</sequence>
<dbReference type="InterPro" id="IPR050332">
    <property type="entry name" value="GPCR_2"/>
</dbReference>
<dbReference type="AlphaFoldDB" id="A0A0B6YDZ0"/>
<gene>
    <name evidence="2" type="primary">ORF22673</name>
</gene>
<dbReference type="GO" id="GO:0017046">
    <property type="term" value="F:peptide hormone binding"/>
    <property type="evidence" value="ECO:0007669"/>
    <property type="project" value="TreeGrafter"/>
</dbReference>
<dbReference type="GO" id="GO:0008528">
    <property type="term" value="F:G protein-coupled peptide receptor activity"/>
    <property type="evidence" value="ECO:0007669"/>
    <property type="project" value="TreeGrafter"/>
</dbReference>
<dbReference type="GO" id="GO:0007188">
    <property type="term" value="P:adenylate cyclase-modulating G protein-coupled receptor signaling pathway"/>
    <property type="evidence" value="ECO:0007669"/>
    <property type="project" value="TreeGrafter"/>
</dbReference>
<reference evidence="2" key="1">
    <citation type="submission" date="2014-12" db="EMBL/GenBank/DDBJ databases">
        <title>Insight into the proteome of Arion vulgaris.</title>
        <authorList>
            <person name="Aradska J."/>
            <person name="Bulat T."/>
            <person name="Smidak R."/>
            <person name="Sarate P."/>
            <person name="Gangsoo J."/>
            <person name="Sialana F."/>
            <person name="Bilban M."/>
            <person name="Lubec G."/>
        </authorList>
    </citation>
    <scope>NUCLEOTIDE SEQUENCE</scope>
    <source>
        <tissue evidence="2">Skin</tissue>
    </source>
</reference>
<feature type="transmembrane region" description="Helical" evidence="1">
    <location>
        <begin position="14"/>
        <end position="33"/>
    </location>
</feature>
<name>A0A0B6YDZ0_9EUPU</name>
<keyword evidence="1" id="KW-1133">Transmembrane helix</keyword>
<dbReference type="EMBL" id="HACG01007528">
    <property type="protein sequence ID" value="CEK54393.1"/>
    <property type="molecule type" value="Transcribed_RNA"/>
</dbReference>
<dbReference type="Gene3D" id="1.20.1070.10">
    <property type="entry name" value="Rhodopsin 7-helix transmembrane proteins"/>
    <property type="match status" value="1"/>
</dbReference>
<organism evidence="2">
    <name type="scientific">Arion vulgaris</name>
    <dbReference type="NCBI Taxonomy" id="1028688"/>
    <lineage>
        <taxon>Eukaryota</taxon>
        <taxon>Metazoa</taxon>
        <taxon>Spiralia</taxon>
        <taxon>Lophotrochozoa</taxon>
        <taxon>Mollusca</taxon>
        <taxon>Gastropoda</taxon>
        <taxon>Heterobranchia</taxon>
        <taxon>Euthyneura</taxon>
        <taxon>Panpulmonata</taxon>
        <taxon>Eupulmonata</taxon>
        <taxon>Stylommatophora</taxon>
        <taxon>Helicina</taxon>
        <taxon>Arionoidea</taxon>
        <taxon>Arionidae</taxon>
        <taxon>Arion</taxon>
    </lineage>
</organism>
<dbReference type="GO" id="GO:0005886">
    <property type="term" value="C:plasma membrane"/>
    <property type="evidence" value="ECO:0007669"/>
    <property type="project" value="TreeGrafter"/>
</dbReference>
<feature type="non-terminal residue" evidence="2">
    <location>
        <position position="1"/>
    </location>
</feature>
<protein>
    <recommendedName>
        <fullName evidence="3">G-protein coupled receptors family 2 profile 2 domain-containing protein</fullName>
    </recommendedName>
</protein>
<accession>A0A0B6YDZ0</accession>
<evidence type="ECO:0000256" key="1">
    <source>
        <dbReference type="SAM" id="Phobius"/>
    </source>
</evidence>
<dbReference type="PANTHER" id="PTHR45620:SF1">
    <property type="entry name" value="G-PROTEIN COUPLED RECEPTORS FAMILY 2 PROFILE 2 DOMAIN-CONTAINING PROTEIN"/>
    <property type="match status" value="1"/>
</dbReference>
<feature type="non-terminal residue" evidence="2">
    <location>
        <position position="186"/>
    </location>
</feature>
<keyword evidence="1" id="KW-0472">Membrane</keyword>
<dbReference type="PANTHER" id="PTHR45620">
    <property type="entry name" value="PDF RECEPTOR-LIKE PROTEIN-RELATED"/>
    <property type="match status" value="1"/>
</dbReference>
<proteinExistence type="predicted"/>